<organism evidence="1 2">
    <name type="scientific">Solanum verrucosum</name>
    <dbReference type="NCBI Taxonomy" id="315347"/>
    <lineage>
        <taxon>Eukaryota</taxon>
        <taxon>Viridiplantae</taxon>
        <taxon>Streptophyta</taxon>
        <taxon>Embryophyta</taxon>
        <taxon>Tracheophyta</taxon>
        <taxon>Spermatophyta</taxon>
        <taxon>Magnoliopsida</taxon>
        <taxon>eudicotyledons</taxon>
        <taxon>Gunneridae</taxon>
        <taxon>Pentapetalae</taxon>
        <taxon>asterids</taxon>
        <taxon>lamiids</taxon>
        <taxon>Solanales</taxon>
        <taxon>Solanaceae</taxon>
        <taxon>Solanoideae</taxon>
        <taxon>Solaneae</taxon>
        <taxon>Solanum</taxon>
    </lineage>
</organism>
<accession>A0AAF0QBT5</accession>
<gene>
    <name evidence="1" type="ORF">MTR67_013741</name>
</gene>
<name>A0AAF0QBT5_SOLVR</name>
<keyword evidence="2" id="KW-1185">Reference proteome</keyword>
<reference evidence="1" key="1">
    <citation type="submission" date="2023-08" db="EMBL/GenBank/DDBJ databases">
        <title>A de novo genome assembly of Solanum verrucosum Schlechtendal, a Mexican diploid species geographically isolated from the other diploid A-genome species in potato relatives.</title>
        <authorList>
            <person name="Hosaka K."/>
        </authorList>
    </citation>
    <scope>NUCLEOTIDE SEQUENCE</scope>
    <source>
        <tissue evidence="1">Young leaves</tissue>
    </source>
</reference>
<evidence type="ECO:0000313" key="2">
    <source>
        <dbReference type="Proteomes" id="UP001234989"/>
    </source>
</evidence>
<proteinExistence type="predicted"/>
<evidence type="ECO:0000313" key="1">
    <source>
        <dbReference type="EMBL" id="WMV20356.1"/>
    </source>
</evidence>
<sequence>MAEECLQQEKPYAFSSPSAVATLLTQLAMGQGSEDNINVILW</sequence>
<dbReference type="AlphaFoldDB" id="A0AAF0QBT5"/>
<protein>
    <submittedName>
        <fullName evidence="1">Uncharacterized protein</fullName>
    </submittedName>
</protein>
<dbReference type="EMBL" id="CP133614">
    <property type="protein sequence ID" value="WMV20356.1"/>
    <property type="molecule type" value="Genomic_DNA"/>
</dbReference>
<dbReference type="Proteomes" id="UP001234989">
    <property type="component" value="Chromosome 3"/>
</dbReference>